<comment type="similarity">
    <text evidence="1 7">Belongs to the cytochrome P450 family.</text>
</comment>
<dbReference type="PROSITE" id="PS00086">
    <property type="entry name" value="CYTOCHROME_P450"/>
    <property type="match status" value="1"/>
</dbReference>
<gene>
    <name evidence="8" type="ORF">SAMN05421507_107245</name>
</gene>
<accession>A0A1H0S5P2</accession>
<protein>
    <recommendedName>
        <fullName evidence="10">Cytochrome P450</fullName>
    </recommendedName>
</protein>
<dbReference type="PANTHER" id="PTHR46696">
    <property type="entry name" value="P450, PUTATIVE (EUROFUNG)-RELATED"/>
    <property type="match status" value="1"/>
</dbReference>
<name>A0A1H0S5P2_9PSEU</name>
<dbReference type="InterPro" id="IPR017972">
    <property type="entry name" value="Cyt_P450_CS"/>
</dbReference>
<dbReference type="GO" id="GO:0004497">
    <property type="term" value="F:monooxygenase activity"/>
    <property type="evidence" value="ECO:0007669"/>
    <property type="project" value="UniProtKB-KW"/>
</dbReference>
<keyword evidence="6 7" id="KW-0503">Monooxygenase</keyword>
<sequence length="409" mass="44612">MSLPTLVSLPEDDTNTAYYARLREAASVQQVQLPNGFPIWLVTRYDDVRTCLRDERLAVDPRLLSSPEHKFGGRRVPEDTLSSTGRHMLNTDGAEHRRLRSLVNAELSSGAVGRWRATVDRIVHEQLDHLEREGTEAGGGPVNLMTAFANQVPVSVISTVLGLRPADTPVAAALLRELLSSKPTDSPEMIGYYHELVDLVLATIEHRRSEPGDDLISMLLARSEPAGVRDLLSTVMALFVGGPPTTATAIGHGAATLGARPDLRAEALGSEASTARIVEELLRHHPPFQFAIWRFATADIPIGDVVIPKDATVLLSLAAANRDPRAYDDPDAVRSHRDGEPSHLSFGSGVHRCIGAPLARMEITVAVRSLFLRFPRLRLAVDPSELCWSDMVFDRRLESMPVHLGGAPA</sequence>
<dbReference type="GO" id="GO:0005506">
    <property type="term" value="F:iron ion binding"/>
    <property type="evidence" value="ECO:0007669"/>
    <property type="project" value="InterPro"/>
</dbReference>
<keyword evidence="5 7" id="KW-0408">Iron</keyword>
<dbReference type="Proteomes" id="UP000199691">
    <property type="component" value="Unassembled WGS sequence"/>
</dbReference>
<dbReference type="Pfam" id="PF00067">
    <property type="entry name" value="p450"/>
    <property type="match status" value="1"/>
</dbReference>
<dbReference type="OrthoDB" id="4059045at2"/>
<evidence type="ECO:0000256" key="2">
    <source>
        <dbReference type="ARBA" id="ARBA00022617"/>
    </source>
</evidence>
<evidence type="ECO:0000256" key="1">
    <source>
        <dbReference type="ARBA" id="ARBA00010617"/>
    </source>
</evidence>
<organism evidence="8 9">
    <name type="scientific">Lentzea jiangxiensis</name>
    <dbReference type="NCBI Taxonomy" id="641025"/>
    <lineage>
        <taxon>Bacteria</taxon>
        <taxon>Bacillati</taxon>
        <taxon>Actinomycetota</taxon>
        <taxon>Actinomycetes</taxon>
        <taxon>Pseudonocardiales</taxon>
        <taxon>Pseudonocardiaceae</taxon>
        <taxon>Lentzea</taxon>
    </lineage>
</organism>
<dbReference type="EMBL" id="FNIX01000007">
    <property type="protein sequence ID" value="SDP37083.1"/>
    <property type="molecule type" value="Genomic_DNA"/>
</dbReference>
<dbReference type="AlphaFoldDB" id="A0A1H0S5P2"/>
<dbReference type="GO" id="GO:0020037">
    <property type="term" value="F:heme binding"/>
    <property type="evidence" value="ECO:0007669"/>
    <property type="project" value="InterPro"/>
</dbReference>
<dbReference type="RefSeq" id="WP_090099131.1">
    <property type="nucleotide sequence ID" value="NZ_FNIX01000007.1"/>
</dbReference>
<keyword evidence="9" id="KW-1185">Reference proteome</keyword>
<dbReference type="PANTHER" id="PTHR46696:SF1">
    <property type="entry name" value="CYTOCHROME P450 YJIB-RELATED"/>
    <property type="match status" value="1"/>
</dbReference>
<evidence type="ECO:0000256" key="3">
    <source>
        <dbReference type="ARBA" id="ARBA00022723"/>
    </source>
</evidence>
<keyword evidence="2 7" id="KW-0349">Heme</keyword>
<proteinExistence type="inferred from homology"/>
<reference evidence="9" key="1">
    <citation type="submission" date="2016-10" db="EMBL/GenBank/DDBJ databases">
        <authorList>
            <person name="Varghese N."/>
            <person name="Submissions S."/>
        </authorList>
    </citation>
    <scope>NUCLEOTIDE SEQUENCE [LARGE SCALE GENOMIC DNA]</scope>
    <source>
        <strain evidence="9">CGMCC 4.6609</strain>
    </source>
</reference>
<evidence type="ECO:0000256" key="7">
    <source>
        <dbReference type="RuleBase" id="RU000461"/>
    </source>
</evidence>
<dbReference type="GO" id="GO:0016705">
    <property type="term" value="F:oxidoreductase activity, acting on paired donors, with incorporation or reduction of molecular oxygen"/>
    <property type="evidence" value="ECO:0007669"/>
    <property type="project" value="InterPro"/>
</dbReference>
<dbReference type="InterPro" id="IPR036396">
    <property type="entry name" value="Cyt_P450_sf"/>
</dbReference>
<dbReference type="InterPro" id="IPR001128">
    <property type="entry name" value="Cyt_P450"/>
</dbReference>
<dbReference type="STRING" id="641025.SAMN05421507_107245"/>
<evidence type="ECO:0000313" key="9">
    <source>
        <dbReference type="Proteomes" id="UP000199691"/>
    </source>
</evidence>
<dbReference type="SUPFAM" id="SSF48264">
    <property type="entry name" value="Cytochrome P450"/>
    <property type="match status" value="1"/>
</dbReference>
<keyword evidence="4 7" id="KW-0560">Oxidoreductase</keyword>
<dbReference type="PRINTS" id="PR00385">
    <property type="entry name" value="P450"/>
</dbReference>
<keyword evidence="3 7" id="KW-0479">Metal-binding</keyword>
<evidence type="ECO:0000256" key="6">
    <source>
        <dbReference type="ARBA" id="ARBA00023033"/>
    </source>
</evidence>
<evidence type="ECO:0000313" key="8">
    <source>
        <dbReference type="EMBL" id="SDP37083.1"/>
    </source>
</evidence>
<evidence type="ECO:0008006" key="10">
    <source>
        <dbReference type="Google" id="ProtNLM"/>
    </source>
</evidence>
<evidence type="ECO:0000256" key="5">
    <source>
        <dbReference type="ARBA" id="ARBA00023004"/>
    </source>
</evidence>
<dbReference type="FunFam" id="1.10.630.10:FF:000018">
    <property type="entry name" value="Cytochrome P450 monooxygenase"/>
    <property type="match status" value="1"/>
</dbReference>
<dbReference type="PRINTS" id="PR00359">
    <property type="entry name" value="BP450"/>
</dbReference>
<evidence type="ECO:0000256" key="4">
    <source>
        <dbReference type="ARBA" id="ARBA00023002"/>
    </source>
</evidence>
<dbReference type="InterPro" id="IPR002397">
    <property type="entry name" value="Cyt_P450_B"/>
</dbReference>
<dbReference type="Gene3D" id="1.10.630.10">
    <property type="entry name" value="Cytochrome P450"/>
    <property type="match status" value="1"/>
</dbReference>